<name>Q70LX1_HOPRU</name>
<protein>
    <submittedName>
        <fullName evidence="2">Cytochrome b</fullName>
    </submittedName>
</protein>
<proteinExistence type="predicted"/>
<feature type="compositionally biased region" description="Polar residues" evidence="1">
    <location>
        <begin position="67"/>
        <end position="76"/>
    </location>
</feature>
<evidence type="ECO:0000313" key="2">
    <source>
        <dbReference type="EMBL" id="CAD92263.2"/>
    </source>
</evidence>
<feature type="non-terminal residue" evidence="2">
    <location>
        <position position="1"/>
    </location>
</feature>
<accession>Q70LX1</accession>
<sequence>RNSHHKSSICGPIYWHRPRPMNLGWVFCRQRHANSILHLSLCPALCHRRSQHNPPPFPPPNRFLKPNGTQPKSGQSPVPPLFLLQRRPRLRSLNWRSSRPFHFRTQSSRRPR</sequence>
<dbReference type="EMBL" id="AJ564732">
    <property type="protein sequence ID" value="CAD92263.2"/>
    <property type="molecule type" value="Genomic_DNA"/>
</dbReference>
<evidence type="ECO:0000256" key="1">
    <source>
        <dbReference type="SAM" id="MobiDB-lite"/>
    </source>
</evidence>
<feature type="region of interest" description="Disordered" evidence="1">
    <location>
        <begin position="50"/>
        <end position="80"/>
    </location>
</feature>
<reference evidence="2" key="1">
    <citation type="journal article" date="2004" name="Biol. J. Linn. Soc. Lond.">
        <title>Evolutionary significance of oral morphology in the carnivorous tadpoles of tiger frogs, genus Hoplobatrachus (Ranidae).</title>
        <authorList>
            <person name="Grosjean S."/>
            <person name="Vences M."/>
            <person name="Dubois A."/>
        </authorList>
    </citation>
    <scope>NUCLEOTIDE SEQUENCE</scope>
</reference>
<dbReference type="AlphaFoldDB" id="Q70LX1"/>
<organism evidence="2">
    <name type="scientific">Hoplobatrachus rugulosus</name>
    <name type="common">Chinese edible frog</name>
    <name type="synonym">Rana rugulosa</name>
    <dbReference type="NCBI Taxonomy" id="110072"/>
    <lineage>
        <taxon>Eukaryota</taxon>
        <taxon>Metazoa</taxon>
        <taxon>Chordata</taxon>
        <taxon>Craniata</taxon>
        <taxon>Vertebrata</taxon>
        <taxon>Euteleostomi</taxon>
        <taxon>Amphibia</taxon>
        <taxon>Batrachia</taxon>
        <taxon>Anura</taxon>
        <taxon>Neobatrachia</taxon>
        <taxon>Ranoidea</taxon>
        <taxon>Dicroglossidae</taxon>
        <taxon>Dicroglossinae</taxon>
        <taxon>Hoplobatrachus</taxon>
    </lineage>
</organism>
<gene>
    <name evidence="2" type="primary">cytb</name>
</gene>